<feature type="domain" description="Fibronectin type-III" evidence="2">
    <location>
        <begin position="278"/>
        <end position="360"/>
    </location>
</feature>
<dbReference type="Gene3D" id="2.60.40.10">
    <property type="entry name" value="Immunoglobulins"/>
    <property type="match status" value="1"/>
</dbReference>
<feature type="non-terminal residue" evidence="3">
    <location>
        <position position="1"/>
    </location>
</feature>
<evidence type="ECO:0000313" key="3">
    <source>
        <dbReference type="EMBL" id="KKK87611.1"/>
    </source>
</evidence>
<evidence type="ECO:0000256" key="1">
    <source>
        <dbReference type="SAM" id="MobiDB-lite"/>
    </source>
</evidence>
<evidence type="ECO:0000259" key="2">
    <source>
        <dbReference type="SMART" id="SM00060"/>
    </source>
</evidence>
<sequence length="422" mass="45386">ALSGPVEYFFDETSGNPGGTDSGWQTDPNYTDDGLSQNTLYTYKVQMRDRSDDRNKTGFSAEVSATTDPDISVPMPNPATFASGPSADNETEISMTATTGTDISGPIEYLFTETTGNPGATSSGWRTDSYYEDIGLSQNTEYTYTVQMRDNADDRNYTAVSNPASVFTDRDVDPPDPNLPTLRSAPLATDSSIRLEATIGTDITGPVEYLFTETSGNPGASSRDWSIDPNYTDTGLTPDTEYIYTIQMRDSADNRNYTGTKAILTRTKPDRTAPDPYPGTPEIEPAAFATGPDPESATSIIMEAVIGSDLTEDVHYRFVNTTLGHNSGWDRSNRYTDTGLSPDTEYCYTVQMRDAVVSPGPNVGTVSVQACATTDSDEDPPEPLKAAFDVPPAPVPGLHNSDSKITMTATIGNDVLGNGPVE</sequence>
<feature type="region of interest" description="Disordered" evidence="1">
    <location>
        <begin position="10"/>
        <end position="90"/>
    </location>
</feature>
<comment type="caution">
    <text evidence="3">The sequence shown here is derived from an EMBL/GenBank/DDBJ whole genome shotgun (WGS) entry which is preliminary data.</text>
</comment>
<feature type="domain" description="Fibronectin type-III" evidence="2">
    <location>
        <begin position="177"/>
        <end position="256"/>
    </location>
</feature>
<name>A0A0F9BTB0_9ZZZZ</name>
<proteinExistence type="predicted"/>
<feature type="domain" description="Fibronectin type-III" evidence="2">
    <location>
        <begin position="74"/>
        <end position="156"/>
    </location>
</feature>
<dbReference type="EMBL" id="LAZR01050319">
    <property type="protein sequence ID" value="KKK87611.1"/>
    <property type="molecule type" value="Genomic_DNA"/>
</dbReference>
<reference evidence="3" key="1">
    <citation type="journal article" date="2015" name="Nature">
        <title>Complex archaea that bridge the gap between prokaryotes and eukaryotes.</title>
        <authorList>
            <person name="Spang A."/>
            <person name="Saw J.H."/>
            <person name="Jorgensen S.L."/>
            <person name="Zaremba-Niedzwiedzka K."/>
            <person name="Martijn J."/>
            <person name="Lind A.E."/>
            <person name="van Eijk R."/>
            <person name="Schleper C."/>
            <person name="Guy L."/>
            <person name="Ettema T.J."/>
        </authorList>
    </citation>
    <scope>NUCLEOTIDE SEQUENCE</scope>
</reference>
<feature type="non-terminal residue" evidence="3">
    <location>
        <position position="422"/>
    </location>
</feature>
<feature type="region of interest" description="Disordered" evidence="1">
    <location>
        <begin position="165"/>
        <end position="184"/>
    </location>
</feature>
<gene>
    <name evidence="3" type="ORF">LCGC14_2751510</name>
</gene>
<feature type="compositionally biased region" description="Basic and acidic residues" evidence="1">
    <location>
        <begin position="46"/>
        <end position="56"/>
    </location>
</feature>
<accession>A0A0F9BTB0</accession>
<protein>
    <recommendedName>
        <fullName evidence="2">Fibronectin type-III domain-containing protein</fullName>
    </recommendedName>
</protein>
<dbReference type="InterPro" id="IPR013783">
    <property type="entry name" value="Ig-like_fold"/>
</dbReference>
<feature type="compositionally biased region" description="Polar residues" evidence="1">
    <location>
        <begin position="22"/>
        <end position="41"/>
    </location>
</feature>
<dbReference type="InterPro" id="IPR003961">
    <property type="entry name" value="FN3_dom"/>
</dbReference>
<dbReference type="AlphaFoldDB" id="A0A0F9BTB0"/>
<dbReference type="SMART" id="SM00060">
    <property type="entry name" value="FN3"/>
    <property type="match status" value="3"/>
</dbReference>
<organism evidence="3">
    <name type="scientific">marine sediment metagenome</name>
    <dbReference type="NCBI Taxonomy" id="412755"/>
    <lineage>
        <taxon>unclassified sequences</taxon>
        <taxon>metagenomes</taxon>
        <taxon>ecological metagenomes</taxon>
    </lineage>
</organism>